<proteinExistence type="predicted"/>
<sequence>MQPVFLLSLPRSGSTLLQRLLAARQDGAIVTRSEPWIVLPFCQGFYEEEAITAYQQDLSHAAIDEFLSEQGMNRIQLMRGCLDSIYARYATGSARYFLDKTPRYIFATECLMKLYPDARYIVLWRNPFACLTSQSNTWKQGQFYLGNMMNDYHEGLLGLLSVAENEAIKKIEVRYEDLVENISEEVNRIFEFLDLDHDDEVSTNYKNIQLKGEFGDPLRDKKYQSVTNASLSTWEEFFSTPLRYFWAKKYLDWLGQDRLARMGYDQSEIDSRLSIRRYSGFRYDGVPMLKEYIMKRINKSALGAYRATLKRLYR</sequence>
<reference evidence="1 2" key="1">
    <citation type="submission" date="2017-01" db="EMBL/GenBank/DDBJ databases">
        <title>Draft sequence of Acidihalobacter ferrooxidans strain DSM 14175 (strain V8).</title>
        <authorList>
            <person name="Khaleque H.N."/>
            <person name="Ramsay J.P."/>
            <person name="Murphy R.J.T."/>
            <person name="Kaksonen A.H."/>
            <person name="Boxall N.J."/>
            <person name="Watkin E.L.J."/>
        </authorList>
    </citation>
    <scope>NUCLEOTIDE SEQUENCE [LARGE SCALE GENOMIC DNA]</scope>
    <source>
        <strain evidence="1 2">V8</strain>
    </source>
</reference>
<dbReference type="EMBL" id="CP019434">
    <property type="protein sequence ID" value="APZ43472.1"/>
    <property type="molecule type" value="Genomic_DNA"/>
</dbReference>
<evidence type="ECO:0000313" key="2">
    <source>
        <dbReference type="Proteomes" id="UP000243807"/>
    </source>
</evidence>
<keyword evidence="2" id="KW-1185">Reference proteome</keyword>
<dbReference type="SUPFAM" id="SSF52540">
    <property type="entry name" value="P-loop containing nucleoside triphosphate hydrolases"/>
    <property type="match status" value="1"/>
</dbReference>
<dbReference type="PANTHER" id="PTHR36451">
    <property type="entry name" value="PAPS-DEPENDENT SULFOTRANSFERASE STF3"/>
    <property type="match status" value="1"/>
</dbReference>
<evidence type="ECO:0008006" key="3">
    <source>
        <dbReference type="Google" id="ProtNLM"/>
    </source>
</evidence>
<dbReference type="InterPro" id="IPR027417">
    <property type="entry name" value="P-loop_NTPase"/>
</dbReference>
<dbReference type="InterPro" id="IPR052736">
    <property type="entry name" value="Stf3_sulfotransferase"/>
</dbReference>
<dbReference type="AlphaFoldDB" id="A0A1P8UI13"/>
<dbReference type="OrthoDB" id="396512at2"/>
<gene>
    <name evidence="1" type="ORF">BW247_10545</name>
</gene>
<dbReference type="RefSeq" id="WP_076837112.1">
    <property type="nucleotide sequence ID" value="NZ_CP019434.1"/>
</dbReference>
<dbReference type="PANTHER" id="PTHR36451:SF1">
    <property type="entry name" value="OMEGA-HYDROXY-BETA-DIHYDROMENAQUINONE-9 SULFOTRANSFERASE STF3"/>
    <property type="match status" value="1"/>
</dbReference>
<protein>
    <recommendedName>
        <fullName evidence="3">Sulfotransferase</fullName>
    </recommendedName>
</protein>
<dbReference type="Proteomes" id="UP000243807">
    <property type="component" value="Chromosome"/>
</dbReference>
<dbReference type="Gene3D" id="3.40.50.300">
    <property type="entry name" value="P-loop containing nucleotide triphosphate hydrolases"/>
    <property type="match status" value="1"/>
</dbReference>
<dbReference type="KEGG" id="afy:BW247_10545"/>
<name>A0A1P8UI13_9GAMM</name>
<evidence type="ECO:0000313" key="1">
    <source>
        <dbReference type="EMBL" id="APZ43472.1"/>
    </source>
</evidence>
<accession>A0A1P8UI13</accession>
<organism evidence="1 2">
    <name type="scientific">Acidihalobacter ferrooxydans</name>
    <dbReference type="NCBI Taxonomy" id="1765967"/>
    <lineage>
        <taxon>Bacteria</taxon>
        <taxon>Pseudomonadati</taxon>
        <taxon>Pseudomonadota</taxon>
        <taxon>Gammaproteobacteria</taxon>
        <taxon>Chromatiales</taxon>
        <taxon>Ectothiorhodospiraceae</taxon>
        <taxon>Acidihalobacter</taxon>
    </lineage>
</organism>
<dbReference type="Pfam" id="PF13469">
    <property type="entry name" value="Sulfotransfer_3"/>
    <property type="match status" value="1"/>
</dbReference>
<dbReference type="STRING" id="1765967.BW247_10545"/>